<dbReference type="GO" id="GO:0033585">
    <property type="term" value="P:L-phenylalanine biosynthetic process from chorismate via phenylpyruvate"/>
    <property type="evidence" value="ECO:0007669"/>
    <property type="project" value="TreeGrafter"/>
</dbReference>
<evidence type="ECO:0000256" key="7">
    <source>
        <dbReference type="RuleBase" id="RU000481"/>
    </source>
</evidence>
<dbReference type="PROSITE" id="PS00105">
    <property type="entry name" value="AA_TRANSFER_CLASS_1"/>
    <property type="match status" value="1"/>
</dbReference>
<evidence type="ECO:0000256" key="3">
    <source>
        <dbReference type="ARBA" id="ARBA00011738"/>
    </source>
</evidence>
<evidence type="ECO:0000313" key="11">
    <source>
        <dbReference type="Proteomes" id="UP000217448"/>
    </source>
</evidence>
<comment type="similarity">
    <text evidence="2 7">Belongs to the class-I pyridoxal-phosphate-dependent aminotransferase family.</text>
</comment>
<dbReference type="Gene3D" id="3.40.640.10">
    <property type="entry name" value="Type I PLP-dependent aspartate aminotransferase-like (Major domain)"/>
    <property type="match status" value="1"/>
</dbReference>
<evidence type="ECO:0000259" key="8">
    <source>
        <dbReference type="Pfam" id="PF00155"/>
    </source>
</evidence>
<reference evidence="11" key="2">
    <citation type="submission" date="2023-07" db="EMBL/GenBank/DDBJ databases">
        <title>Yangia mangrovi SAOS 153D genome.</title>
        <authorList>
            <person name="Verma A."/>
            <person name="Pal Y."/>
            <person name="Sundharam S."/>
            <person name="Bisht B."/>
            <person name="Srinivasan K."/>
        </authorList>
    </citation>
    <scope>NUCLEOTIDE SEQUENCE [LARGE SCALE GENOMIC DNA]</scope>
    <source>
        <strain evidence="11">SAOS 153D</strain>
    </source>
</reference>
<dbReference type="AlphaFoldDB" id="A0A2A3JZ82"/>
<dbReference type="InterPro" id="IPR015424">
    <property type="entry name" value="PyrdxlP-dep_Trfase"/>
</dbReference>
<reference evidence="9" key="3">
    <citation type="submission" date="2024-05" db="EMBL/GenBank/DDBJ databases">
        <title>Yangia mangrovi SAOS 153D genome.</title>
        <authorList>
            <person name="Verma A."/>
            <person name="Pal Y."/>
            <person name="Sundharam S."/>
            <person name="Bisht B."/>
            <person name="Srinivasan K."/>
        </authorList>
    </citation>
    <scope>NUCLEOTIDE SEQUENCE</scope>
    <source>
        <strain evidence="9">SAOS 153D</strain>
    </source>
</reference>
<organism evidence="10">
    <name type="scientific">Alloyangia mangrovi</name>
    <dbReference type="NCBI Taxonomy" id="1779329"/>
    <lineage>
        <taxon>Bacteria</taxon>
        <taxon>Pseudomonadati</taxon>
        <taxon>Pseudomonadota</taxon>
        <taxon>Alphaproteobacteria</taxon>
        <taxon>Rhodobacterales</taxon>
        <taxon>Roseobacteraceae</taxon>
        <taxon>Alloyangia</taxon>
    </lineage>
</organism>
<keyword evidence="6" id="KW-0663">Pyridoxal phosphate</keyword>
<protein>
    <recommendedName>
        <fullName evidence="7">Aminotransferase</fullName>
        <ecNumber evidence="7">2.6.1.-</ecNumber>
    </recommendedName>
</protein>
<dbReference type="PANTHER" id="PTHR11879:SF22">
    <property type="entry name" value="ASPARTATE AMINOTRANSFERASE, MITOCHONDRIAL"/>
    <property type="match status" value="1"/>
</dbReference>
<evidence type="ECO:0000256" key="1">
    <source>
        <dbReference type="ARBA" id="ARBA00001933"/>
    </source>
</evidence>
<dbReference type="RefSeq" id="WP_095881379.1">
    <property type="nucleotide sequence ID" value="NZ_NTHN02000001.1"/>
</dbReference>
<dbReference type="Proteomes" id="UP000217448">
    <property type="component" value="Unassembled WGS sequence"/>
</dbReference>
<dbReference type="InterPro" id="IPR000796">
    <property type="entry name" value="Asp_trans"/>
</dbReference>
<dbReference type="GO" id="GO:0004069">
    <property type="term" value="F:L-aspartate:2-oxoglutarate aminotransferase activity"/>
    <property type="evidence" value="ECO:0007669"/>
    <property type="project" value="TreeGrafter"/>
</dbReference>
<dbReference type="GO" id="GO:0042802">
    <property type="term" value="F:identical protein binding"/>
    <property type="evidence" value="ECO:0007669"/>
    <property type="project" value="TreeGrafter"/>
</dbReference>
<sequence>MFQTMTAPPPDKILSLSELFRADTRQGKLDLGVGVYKDPEGRTPILPSVATAEAAHVATLQTKAYVGPGGDPRFVELVRDLAFGSEAPVTRIGGVQTAGGAGALRVLAGLIAQQAPEAVVHVPDPTWVNHHSVLADARLRTTSYRYLDAASGQLRIEEMLSDIAAMAPGDVILLHGCCHNPTGADPVAEDWDRIIDAIAARGVLPFVDLAYQGFGDGLEQDAAALRKMAARLPELLLAYSCSKNFGIYRDRVGAAFVLSETAEAAGIAKAQLGVRNRVAYSMPPDHGAALVRDILGTPELAAQWRGEVEAMRRHVASNRAALAEALAEIDAQRFAALGTQKGMFSCLPISAAQVDRLRDEQAIYMVSDGRINLAGLDAAQAPVLARAVASVL</sequence>
<dbReference type="PANTHER" id="PTHR11879">
    <property type="entry name" value="ASPARTATE AMINOTRANSFERASE"/>
    <property type="match status" value="1"/>
</dbReference>
<name>A0A2A3JZ82_9RHOB</name>
<evidence type="ECO:0000313" key="9">
    <source>
        <dbReference type="EMBL" id="MCT4368887.1"/>
    </source>
</evidence>
<keyword evidence="5 7" id="KW-0808">Transferase</keyword>
<dbReference type="OrthoDB" id="9766445at2"/>
<proteinExistence type="inferred from homology"/>
<dbReference type="GO" id="GO:0005829">
    <property type="term" value="C:cytosol"/>
    <property type="evidence" value="ECO:0007669"/>
    <property type="project" value="TreeGrafter"/>
</dbReference>
<dbReference type="PRINTS" id="PR00799">
    <property type="entry name" value="TRANSAMINASE"/>
</dbReference>
<dbReference type="EMBL" id="NTHN02000001">
    <property type="protein sequence ID" value="MCT4368887.1"/>
    <property type="molecule type" value="Genomic_DNA"/>
</dbReference>
<evidence type="ECO:0000313" key="10">
    <source>
        <dbReference type="EMBL" id="PBD20137.1"/>
    </source>
</evidence>
<dbReference type="InterPro" id="IPR015421">
    <property type="entry name" value="PyrdxlP-dep_Trfase_major"/>
</dbReference>
<evidence type="ECO:0000256" key="5">
    <source>
        <dbReference type="ARBA" id="ARBA00022679"/>
    </source>
</evidence>
<dbReference type="InterPro" id="IPR004839">
    <property type="entry name" value="Aminotransferase_I/II_large"/>
</dbReference>
<dbReference type="GO" id="GO:0004838">
    <property type="term" value="F:L-tyrosine-2-oxoglutarate transaminase activity"/>
    <property type="evidence" value="ECO:0007669"/>
    <property type="project" value="TreeGrafter"/>
</dbReference>
<dbReference type="CDD" id="cd00609">
    <property type="entry name" value="AAT_like"/>
    <property type="match status" value="1"/>
</dbReference>
<dbReference type="NCBIfam" id="NF006719">
    <property type="entry name" value="PRK09257.1"/>
    <property type="match status" value="1"/>
</dbReference>
<keyword evidence="4 7" id="KW-0032">Aminotransferase</keyword>
<gene>
    <name evidence="9" type="ORF">CLG85_000420</name>
    <name evidence="10" type="ORF">CLG85_05640</name>
</gene>
<dbReference type="Pfam" id="PF00155">
    <property type="entry name" value="Aminotran_1_2"/>
    <property type="match status" value="1"/>
</dbReference>
<comment type="subunit">
    <text evidence="3">Homodimer.</text>
</comment>
<feature type="domain" description="Aminotransferase class I/classII large" evidence="8">
    <location>
        <begin position="28"/>
        <end position="387"/>
    </location>
</feature>
<comment type="cofactor">
    <cofactor evidence="1 7">
        <name>pyridoxal 5'-phosphate</name>
        <dbReference type="ChEBI" id="CHEBI:597326"/>
    </cofactor>
</comment>
<dbReference type="InterPro" id="IPR015422">
    <property type="entry name" value="PyrdxlP-dep_Trfase_small"/>
</dbReference>
<dbReference type="InterPro" id="IPR004838">
    <property type="entry name" value="NHTrfase_class1_PyrdxlP-BS"/>
</dbReference>
<accession>A0A2A3JZ82</accession>
<comment type="caution">
    <text evidence="10">The sequence shown here is derived from an EMBL/GenBank/DDBJ whole genome shotgun (WGS) entry which is preliminary data.</text>
</comment>
<keyword evidence="11" id="KW-1185">Reference proteome</keyword>
<reference evidence="10" key="1">
    <citation type="submission" date="2017-09" db="EMBL/GenBank/DDBJ databases">
        <title>Yangia sp. SAOS 153D whole genome sequencing.</title>
        <authorList>
            <person name="Verma A."/>
            <person name="Krishnamurthi S."/>
        </authorList>
    </citation>
    <scope>NUCLEOTIDE SEQUENCE [LARGE SCALE GENOMIC DNA]</scope>
    <source>
        <strain evidence="10">SAOS 153D</strain>
    </source>
</reference>
<dbReference type="EMBL" id="NTHN01000071">
    <property type="protein sequence ID" value="PBD20137.1"/>
    <property type="molecule type" value="Genomic_DNA"/>
</dbReference>
<dbReference type="EC" id="2.6.1.-" evidence="7"/>
<evidence type="ECO:0000256" key="2">
    <source>
        <dbReference type="ARBA" id="ARBA00007441"/>
    </source>
</evidence>
<evidence type="ECO:0000256" key="4">
    <source>
        <dbReference type="ARBA" id="ARBA00022576"/>
    </source>
</evidence>
<evidence type="ECO:0000256" key="6">
    <source>
        <dbReference type="ARBA" id="ARBA00022898"/>
    </source>
</evidence>
<dbReference type="SUPFAM" id="SSF53383">
    <property type="entry name" value="PLP-dependent transferases"/>
    <property type="match status" value="1"/>
</dbReference>
<dbReference type="GO" id="GO:0030170">
    <property type="term" value="F:pyridoxal phosphate binding"/>
    <property type="evidence" value="ECO:0007669"/>
    <property type="project" value="InterPro"/>
</dbReference>
<dbReference type="Gene3D" id="3.90.1150.10">
    <property type="entry name" value="Aspartate Aminotransferase, domain 1"/>
    <property type="match status" value="1"/>
</dbReference>